<evidence type="ECO:0000256" key="2">
    <source>
        <dbReference type="ARBA" id="ARBA00022741"/>
    </source>
</evidence>
<dbReference type="SMART" id="SM00382">
    <property type="entry name" value="AAA"/>
    <property type="match status" value="1"/>
</dbReference>
<dbReference type="InterPro" id="IPR027417">
    <property type="entry name" value="P-loop_NTPase"/>
</dbReference>
<comment type="caution">
    <text evidence="5">The sequence shown here is derived from an EMBL/GenBank/DDBJ whole genome shotgun (WGS) entry which is preliminary data.</text>
</comment>
<evidence type="ECO:0000259" key="4">
    <source>
        <dbReference type="PROSITE" id="PS50893"/>
    </source>
</evidence>
<dbReference type="GO" id="GO:0016887">
    <property type="term" value="F:ATP hydrolysis activity"/>
    <property type="evidence" value="ECO:0007669"/>
    <property type="project" value="InterPro"/>
</dbReference>
<dbReference type="Proteomes" id="UP000317010">
    <property type="component" value="Unassembled WGS sequence"/>
</dbReference>
<dbReference type="AlphaFoldDB" id="A0A562TUE5"/>
<dbReference type="PROSITE" id="PS50893">
    <property type="entry name" value="ABC_TRANSPORTER_2"/>
    <property type="match status" value="1"/>
</dbReference>
<dbReference type="InterPro" id="IPR017871">
    <property type="entry name" value="ABC_transporter-like_CS"/>
</dbReference>
<feature type="domain" description="ABC transporter" evidence="4">
    <location>
        <begin position="15"/>
        <end position="223"/>
    </location>
</feature>
<evidence type="ECO:0000256" key="1">
    <source>
        <dbReference type="ARBA" id="ARBA00022448"/>
    </source>
</evidence>
<dbReference type="PANTHER" id="PTHR42939">
    <property type="entry name" value="ABC TRANSPORTER ATP-BINDING PROTEIN ALBC-RELATED"/>
    <property type="match status" value="1"/>
</dbReference>
<name>A0A562TUE5_9SPHI</name>
<dbReference type="InterPro" id="IPR003439">
    <property type="entry name" value="ABC_transporter-like_ATP-bd"/>
</dbReference>
<dbReference type="EMBL" id="VLLI01000011">
    <property type="protein sequence ID" value="TWI97239.1"/>
    <property type="molecule type" value="Genomic_DNA"/>
</dbReference>
<keyword evidence="3" id="KW-0067">ATP-binding</keyword>
<reference evidence="5 6" key="1">
    <citation type="submission" date="2019-07" db="EMBL/GenBank/DDBJ databases">
        <title>Genomic Encyclopedia of Archaeal and Bacterial Type Strains, Phase II (KMG-II): from individual species to whole genera.</title>
        <authorList>
            <person name="Goeker M."/>
        </authorList>
    </citation>
    <scope>NUCLEOTIDE SEQUENCE [LARGE SCALE GENOMIC DNA]</scope>
    <source>
        <strain evidence="5 6">ATCC BAA-1854</strain>
    </source>
</reference>
<dbReference type="PROSITE" id="PS00211">
    <property type="entry name" value="ABC_TRANSPORTER_1"/>
    <property type="match status" value="1"/>
</dbReference>
<keyword evidence="2" id="KW-0547">Nucleotide-binding</keyword>
<accession>A0A562TUE5</accession>
<dbReference type="Pfam" id="PF00005">
    <property type="entry name" value="ABC_tran"/>
    <property type="match status" value="1"/>
</dbReference>
<evidence type="ECO:0000256" key="3">
    <source>
        <dbReference type="ARBA" id="ARBA00022840"/>
    </source>
</evidence>
<organism evidence="5 6">
    <name type="scientific">Mucilaginibacter frigoritolerans</name>
    <dbReference type="NCBI Taxonomy" id="652788"/>
    <lineage>
        <taxon>Bacteria</taxon>
        <taxon>Pseudomonadati</taxon>
        <taxon>Bacteroidota</taxon>
        <taxon>Sphingobacteriia</taxon>
        <taxon>Sphingobacteriales</taxon>
        <taxon>Sphingobacteriaceae</taxon>
        <taxon>Mucilaginibacter</taxon>
    </lineage>
</organism>
<proteinExistence type="predicted"/>
<keyword evidence="6" id="KW-1185">Reference proteome</keyword>
<dbReference type="SUPFAM" id="SSF52540">
    <property type="entry name" value="P-loop containing nucleoside triphosphate hydrolases"/>
    <property type="match status" value="1"/>
</dbReference>
<evidence type="ECO:0000313" key="5">
    <source>
        <dbReference type="EMBL" id="TWI97239.1"/>
    </source>
</evidence>
<dbReference type="GO" id="GO:0005524">
    <property type="term" value="F:ATP binding"/>
    <property type="evidence" value="ECO:0007669"/>
    <property type="project" value="UniProtKB-KW"/>
</dbReference>
<keyword evidence="1" id="KW-0813">Transport</keyword>
<dbReference type="RefSeq" id="WP_394348831.1">
    <property type="nucleotide sequence ID" value="NZ_VLLI01000011.1"/>
</dbReference>
<dbReference type="Gene3D" id="3.40.50.300">
    <property type="entry name" value="P-loop containing nucleotide triphosphate hydrolases"/>
    <property type="match status" value="1"/>
</dbReference>
<gene>
    <name evidence="5" type="ORF">JN11_03700</name>
</gene>
<sequence length="223" mass="25258">MVHGPWSIDSTKMTITLENIGRRFNREWIFRGVNHTFTSGKIYAILGPNGSGKSTLLQVLNGSLGPSVGKIAYSFNGKPVDAENVYQHLSLAAPYLELIEEFTLNEMIDFHFKFKAYKPGIDKDMIIDLLALPGSKNKMIRYFSSGMKQRLKLALAFCADTPMLMLDEPTSNLDSQGVDWYLNLVQKFAQNRLTIICSNQEHEYNFSDEQLNIVDYKKDSSKA</sequence>
<dbReference type="InterPro" id="IPR003593">
    <property type="entry name" value="AAA+_ATPase"/>
</dbReference>
<dbReference type="InterPro" id="IPR051782">
    <property type="entry name" value="ABC_Transporter_VariousFunc"/>
</dbReference>
<evidence type="ECO:0000313" key="6">
    <source>
        <dbReference type="Proteomes" id="UP000317010"/>
    </source>
</evidence>
<dbReference type="PANTHER" id="PTHR42939:SF1">
    <property type="entry name" value="ABC TRANSPORTER ATP-BINDING PROTEIN ALBC-RELATED"/>
    <property type="match status" value="1"/>
</dbReference>
<protein>
    <submittedName>
        <fullName evidence="5">ABC transporter family protein</fullName>
    </submittedName>
</protein>